<evidence type="ECO:0000313" key="2">
    <source>
        <dbReference type="Proteomes" id="UP000003656"/>
    </source>
</evidence>
<protein>
    <submittedName>
        <fullName evidence="1">Uncharacterized protein</fullName>
    </submittedName>
</protein>
<dbReference type="AlphaFoldDB" id="D1NV42"/>
<dbReference type="Proteomes" id="UP000003656">
    <property type="component" value="Unassembled WGS sequence"/>
</dbReference>
<reference evidence="1 2" key="1">
    <citation type="submission" date="2009-11" db="EMBL/GenBank/DDBJ databases">
        <authorList>
            <person name="Weinstock G."/>
            <person name="Sodergren E."/>
            <person name="Clifton S."/>
            <person name="Fulton L."/>
            <person name="Fulton B."/>
            <person name="Courtney L."/>
            <person name="Fronick C."/>
            <person name="Harrison M."/>
            <person name="Strong C."/>
            <person name="Farmer C."/>
            <person name="Delahaunty K."/>
            <person name="Markovic C."/>
            <person name="Hall O."/>
            <person name="Minx P."/>
            <person name="Tomlinson C."/>
            <person name="Mitreva M."/>
            <person name="Nelson J."/>
            <person name="Hou S."/>
            <person name="Wollam A."/>
            <person name="Pepin K.H."/>
            <person name="Johnson M."/>
            <person name="Bhonagiri V."/>
            <person name="Nash W.E."/>
            <person name="Warren W."/>
            <person name="Chinwalla A."/>
            <person name="Mardis E.R."/>
            <person name="Wilson R.K."/>
        </authorList>
    </citation>
    <scope>NUCLEOTIDE SEQUENCE [LARGE SCALE GENOMIC DNA]</scope>
    <source>
        <strain evidence="1 2">DSM 20093</strain>
    </source>
</reference>
<organism evidence="1 2">
    <name type="scientific">Bifidobacterium gallicum DSM 20093 = LMG 11596</name>
    <dbReference type="NCBI Taxonomy" id="561180"/>
    <lineage>
        <taxon>Bacteria</taxon>
        <taxon>Bacillati</taxon>
        <taxon>Actinomycetota</taxon>
        <taxon>Actinomycetes</taxon>
        <taxon>Bifidobacteriales</taxon>
        <taxon>Bifidobacteriaceae</taxon>
        <taxon>Bifidobacterium</taxon>
    </lineage>
</organism>
<gene>
    <name evidence="1" type="ORF">BIFGAL_03723</name>
</gene>
<accession>D1NV42</accession>
<sequence length="44" mass="4703">MSQHIFSQPYCAGNGTVSFISSPFLLHPLTSPYIPAAPSPPSRT</sequence>
<name>D1NV42_9BIFI</name>
<proteinExistence type="predicted"/>
<evidence type="ECO:0000313" key="1">
    <source>
        <dbReference type="EMBL" id="EFA22692.1"/>
    </source>
</evidence>
<dbReference type="EMBL" id="ABXB03000003">
    <property type="protein sequence ID" value="EFA22692.1"/>
    <property type="molecule type" value="Genomic_DNA"/>
</dbReference>
<comment type="caution">
    <text evidence="1">The sequence shown here is derived from an EMBL/GenBank/DDBJ whole genome shotgun (WGS) entry which is preliminary data.</text>
</comment>